<keyword evidence="12" id="KW-1185">Reference proteome</keyword>
<dbReference type="InterPro" id="IPR003661">
    <property type="entry name" value="HisK_dim/P_dom"/>
</dbReference>
<dbReference type="Pfam" id="PF00072">
    <property type="entry name" value="Response_reg"/>
    <property type="match status" value="1"/>
</dbReference>
<proteinExistence type="predicted"/>
<evidence type="ECO:0000259" key="8">
    <source>
        <dbReference type="PROSITE" id="PS50109"/>
    </source>
</evidence>
<name>A0A3R8TS77_9BURK</name>
<dbReference type="CDD" id="cd00130">
    <property type="entry name" value="PAS"/>
    <property type="match status" value="2"/>
</dbReference>
<keyword evidence="4" id="KW-0808">Transferase</keyword>
<reference evidence="11 12" key="1">
    <citation type="submission" date="2018-12" db="EMBL/GenBank/DDBJ databases">
        <title>The whole draft genome of Aquabacterium sp. SJQ9.</title>
        <authorList>
            <person name="Sun L."/>
            <person name="Gao X."/>
            <person name="Chen W."/>
            <person name="Huang K."/>
        </authorList>
    </citation>
    <scope>NUCLEOTIDE SEQUENCE [LARGE SCALE GENOMIC DNA]</scope>
    <source>
        <strain evidence="11 12">SJQ9</strain>
    </source>
</reference>
<evidence type="ECO:0000256" key="7">
    <source>
        <dbReference type="SAM" id="MobiDB-lite"/>
    </source>
</evidence>
<dbReference type="CDD" id="cd00082">
    <property type="entry name" value="HisKA"/>
    <property type="match status" value="1"/>
</dbReference>
<dbReference type="PROSITE" id="PS50110">
    <property type="entry name" value="RESPONSE_REGULATORY"/>
    <property type="match status" value="1"/>
</dbReference>
<dbReference type="InterPro" id="IPR004358">
    <property type="entry name" value="Sig_transdc_His_kin-like_C"/>
</dbReference>
<evidence type="ECO:0000256" key="1">
    <source>
        <dbReference type="ARBA" id="ARBA00000085"/>
    </source>
</evidence>
<dbReference type="Gene3D" id="3.30.450.40">
    <property type="match status" value="1"/>
</dbReference>
<evidence type="ECO:0000313" key="12">
    <source>
        <dbReference type="Proteomes" id="UP000269265"/>
    </source>
</evidence>
<dbReference type="SMART" id="SM00086">
    <property type="entry name" value="PAC"/>
    <property type="match status" value="2"/>
</dbReference>
<dbReference type="CDD" id="cd17546">
    <property type="entry name" value="REC_hyHK_CKI1_RcsC-like"/>
    <property type="match status" value="1"/>
</dbReference>
<feature type="domain" description="Response regulatory" evidence="9">
    <location>
        <begin position="1038"/>
        <end position="1154"/>
    </location>
</feature>
<sequence length="1165" mass="126804">MIHNGSQPAGRRWEWPRRGPGCPAHKNSTTRDGTVKRLTDLAAQLGHLYREGRSIGVDFETIADHLSVHVAVKGPDLRYKYVNLAGQVRCLLPSSLSGQVTDADLLGDEAGQRVREEDRQALGSAGPLVLWSEPVPTADGGTERTPQVKLGLRGPRGEVLGVLDVAAVDGPGSADPGFEVMRLNEALDLLADILGLLMRCEDEATLLERLCSTLVVQGGYLAAAVVPIEADRHQAGVPLSLAGDRDELSLPGAFRLDDPVWESHPVARAAEAGICVVHKRHGQDDPSPWRQARPTHNAQALIALPLRADDDVMAVLLMACDGLDRIAPSRVVLLQRMADELSLGIELLRSRQRLASERRQREIHLRQQLLTSQRLSLATESGEVGIWEWDLARGVIAMDERSVTQHGLPSHTHALPAATLQSWVHPDDAAAVDQATVGVITLGQPADITFRTTPPDGRQRRLRLHMSALRDEKNTGNIVGVLGATQDVSDLALSAQRLHDLDAKLHLATQATGLGLWELDLDEQTLLLDNRSAQIHGLEPTQGSISLGAWLSWIHPGQRQEMAARLKASQAEPTVGQLECAITPPDGRLRRVLINWASQLDATGRVKQLVGTQVDVTERRRDEARMAQTHQRLALMAGATGVGHWRYDLREGFTFDDAMYRLLGATVQPYPAAAWLMEMCLPASQREALELALITADDQLEVSLQWQGLDGLSRHVVWMGTVDRDARRTVIRGEGLCIDVTMQQKAEAARHELQAPPPPRPLIQGPGRGDSLANPEARTPELSGAEPLAARIGSELRSPLNALLGFVQLLRGNAQAPGTGQQEDYLQEIEKAGWHLMELVNDAMDLTRIQSGAQKVEAQTVPLRDLVGELQPLVDQQAATRQVRFEAVTAGPWPTVVADRRLLKQALVYLCGHAVHTSPSGTRVTLSIEPAGADVTLRLHGQGPALPPAQREQLFNPLPEALTNLQGGSGMRLAIARQSLQAMGGRLQALEGDAGQGTTFVVSLPHAPQPQPPLDLDSDTPLAPRPPQLTVDIGLKGRILYVEDNPSNVLLVRECLTLRPAVELAVAANVQEGLAAIAAERFDLVLLDLQLPDGDGYAVLKRLREYRGRPSPCIALTAAAMLNERNRALEAGFDEFWTKPIKLPEFLAGLDRWLAPRRARSRTAQ</sequence>
<keyword evidence="5" id="KW-0418">Kinase</keyword>
<dbReference type="PROSITE" id="PS50113">
    <property type="entry name" value="PAC"/>
    <property type="match status" value="2"/>
</dbReference>
<dbReference type="InterPro" id="IPR013656">
    <property type="entry name" value="PAS_4"/>
</dbReference>
<dbReference type="PRINTS" id="PR00344">
    <property type="entry name" value="BCTRLSENSOR"/>
</dbReference>
<feature type="domain" description="PAC" evidence="10">
    <location>
        <begin position="576"/>
        <end position="628"/>
    </location>
</feature>
<dbReference type="SUPFAM" id="SSF47384">
    <property type="entry name" value="Homodimeric domain of signal transducing histidine kinase"/>
    <property type="match status" value="1"/>
</dbReference>
<feature type="region of interest" description="Disordered" evidence="7">
    <location>
        <begin position="748"/>
        <end position="781"/>
    </location>
</feature>
<evidence type="ECO:0000256" key="3">
    <source>
        <dbReference type="ARBA" id="ARBA00022553"/>
    </source>
</evidence>
<dbReference type="SUPFAM" id="SSF55874">
    <property type="entry name" value="ATPase domain of HSP90 chaperone/DNA topoisomerase II/histidine kinase"/>
    <property type="match status" value="1"/>
</dbReference>
<dbReference type="SMART" id="SM00388">
    <property type="entry name" value="HisKA"/>
    <property type="match status" value="1"/>
</dbReference>
<feature type="modified residue" description="4-aspartylphosphate" evidence="6">
    <location>
        <position position="1088"/>
    </location>
</feature>
<feature type="domain" description="Histidine kinase" evidence="8">
    <location>
        <begin position="791"/>
        <end position="1008"/>
    </location>
</feature>
<dbReference type="EMBL" id="RSED01000010">
    <property type="protein sequence ID" value="RRS03658.1"/>
    <property type="molecule type" value="Genomic_DNA"/>
</dbReference>
<dbReference type="InterPro" id="IPR003018">
    <property type="entry name" value="GAF"/>
</dbReference>
<keyword evidence="3 6" id="KW-0597">Phosphoprotein</keyword>
<dbReference type="Pfam" id="PF02518">
    <property type="entry name" value="HATPase_c"/>
    <property type="match status" value="1"/>
</dbReference>
<comment type="catalytic activity">
    <reaction evidence="1">
        <text>ATP + protein L-histidine = ADP + protein N-phospho-L-histidine.</text>
        <dbReference type="EC" id="2.7.13.3"/>
    </reaction>
</comment>
<dbReference type="InterPro" id="IPR003594">
    <property type="entry name" value="HATPase_dom"/>
</dbReference>
<dbReference type="InterPro" id="IPR036097">
    <property type="entry name" value="HisK_dim/P_sf"/>
</dbReference>
<dbReference type="InterPro" id="IPR000700">
    <property type="entry name" value="PAS-assoc_C"/>
</dbReference>
<dbReference type="SUPFAM" id="SSF55785">
    <property type="entry name" value="PYP-like sensor domain (PAS domain)"/>
    <property type="match status" value="2"/>
</dbReference>
<dbReference type="SMART" id="SM00448">
    <property type="entry name" value="REC"/>
    <property type="match status" value="1"/>
</dbReference>
<dbReference type="Pfam" id="PF00512">
    <property type="entry name" value="HisKA"/>
    <property type="match status" value="1"/>
</dbReference>
<evidence type="ECO:0000256" key="2">
    <source>
        <dbReference type="ARBA" id="ARBA00012438"/>
    </source>
</evidence>
<dbReference type="Gene3D" id="1.10.287.130">
    <property type="match status" value="1"/>
</dbReference>
<dbReference type="InterPro" id="IPR001789">
    <property type="entry name" value="Sig_transdc_resp-reg_receiver"/>
</dbReference>
<dbReference type="Pfam" id="PF13185">
    <property type="entry name" value="GAF_2"/>
    <property type="match status" value="1"/>
</dbReference>
<dbReference type="Gene3D" id="3.40.50.2300">
    <property type="match status" value="1"/>
</dbReference>
<protein>
    <recommendedName>
        <fullName evidence="2">histidine kinase</fullName>
        <ecNumber evidence="2">2.7.13.3</ecNumber>
    </recommendedName>
</protein>
<evidence type="ECO:0000256" key="5">
    <source>
        <dbReference type="ARBA" id="ARBA00022777"/>
    </source>
</evidence>
<evidence type="ECO:0000256" key="6">
    <source>
        <dbReference type="PROSITE-ProRule" id="PRU00169"/>
    </source>
</evidence>
<gene>
    <name evidence="11" type="ORF">EIP75_13760</name>
</gene>
<evidence type="ECO:0000313" key="11">
    <source>
        <dbReference type="EMBL" id="RRS03658.1"/>
    </source>
</evidence>
<evidence type="ECO:0000259" key="10">
    <source>
        <dbReference type="PROSITE" id="PS50113"/>
    </source>
</evidence>
<dbReference type="EC" id="2.7.13.3" evidence="2"/>
<dbReference type="SUPFAM" id="SSF55781">
    <property type="entry name" value="GAF domain-like"/>
    <property type="match status" value="1"/>
</dbReference>
<organism evidence="11 12">
    <name type="scientific">Aquabacterium soli</name>
    <dbReference type="NCBI Taxonomy" id="2493092"/>
    <lineage>
        <taxon>Bacteria</taxon>
        <taxon>Pseudomonadati</taxon>
        <taxon>Pseudomonadota</taxon>
        <taxon>Betaproteobacteria</taxon>
        <taxon>Burkholderiales</taxon>
        <taxon>Aquabacterium</taxon>
    </lineage>
</organism>
<dbReference type="Proteomes" id="UP000269265">
    <property type="component" value="Unassembled WGS sequence"/>
</dbReference>
<dbReference type="SMART" id="SM00387">
    <property type="entry name" value="HATPase_c"/>
    <property type="match status" value="1"/>
</dbReference>
<dbReference type="InterPro" id="IPR035965">
    <property type="entry name" value="PAS-like_dom_sf"/>
</dbReference>
<dbReference type="InterPro" id="IPR000014">
    <property type="entry name" value="PAS"/>
</dbReference>
<dbReference type="InterPro" id="IPR036890">
    <property type="entry name" value="HATPase_C_sf"/>
</dbReference>
<dbReference type="SUPFAM" id="SSF52172">
    <property type="entry name" value="CheY-like"/>
    <property type="match status" value="1"/>
</dbReference>
<dbReference type="PANTHER" id="PTHR43047:SF64">
    <property type="entry name" value="HISTIDINE KINASE CONTAINING CHEY-HOMOLOGOUS RECEIVER DOMAIN AND PAS DOMAIN-RELATED"/>
    <property type="match status" value="1"/>
</dbReference>
<feature type="region of interest" description="Disordered" evidence="7">
    <location>
        <begin position="1"/>
        <end position="31"/>
    </location>
</feature>
<dbReference type="Gene3D" id="3.30.450.20">
    <property type="entry name" value="PAS domain"/>
    <property type="match status" value="4"/>
</dbReference>
<dbReference type="PROSITE" id="PS50109">
    <property type="entry name" value="HIS_KIN"/>
    <property type="match status" value="1"/>
</dbReference>
<dbReference type="Gene3D" id="2.10.70.100">
    <property type="match status" value="1"/>
</dbReference>
<dbReference type="InterPro" id="IPR029016">
    <property type="entry name" value="GAF-like_dom_sf"/>
</dbReference>
<feature type="domain" description="PAC" evidence="10">
    <location>
        <begin position="446"/>
        <end position="500"/>
    </location>
</feature>
<accession>A0A3R8TS77</accession>
<dbReference type="GO" id="GO:0000155">
    <property type="term" value="F:phosphorelay sensor kinase activity"/>
    <property type="evidence" value="ECO:0007669"/>
    <property type="project" value="InterPro"/>
</dbReference>
<comment type="caution">
    <text evidence="11">The sequence shown here is derived from an EMBL/GenBank/DDBJ whole genome shotgun (WGS) entry which is preliminary data.</text>
</comment>
<dbReference type="PANTHER" id="PTHR43047">
    <property type="entry name" value="TWO-COMPONENT HISTIDINE PROTEIN KINASE"/>
    <property type="match status" value="1"/>
</dbReference>
<dbReference type="AlphaFoldDB" id="A0A3R8TS77"/>
<evidence type="ECO:0000259" key="9">
    <source>
        <dbReference type="PROSITE" id="PS50110"/>
    </source>
</evidence>
<dbReference type="Gene3D" id="3.30.565.10">
    <property type="entry name" value="Histidine kinase-like ATPase, C-terminal domain"/>
    <property type="match status" value="1"/>
</dbReference>
<evidence type="ECO:0000256" key="4">
    <source>
        <dbReference type="ARBA" id="ARBA00022679"/>
    </source>
</evidence>
<dbReference type="InterPro" id="IPR005467">
    <property type="entry name" value="His_kinase_dom"/>
</dbReference>
<dbReference type="InterPro" id="IPR001610">
    <property type="entry name" value="PAC"/>
</dbReference>
<dbReference type="InterPro" id="IPR011006">
    <property type="entry name" value="CheY-like_superfamily"/>
</dbReference>
<dbReference type="Pfam" id="PF08448">
    <property type="entry name" value="PAS_4"/>
    <property type="match status" value="1"/>
</dbReference>